<organism evidence="5 6">
    <name type="scientific">Fodinicurvata halophila</name>
    <dbReference type="NCBI Taxonomy" id="1419723"/>
    <lineage>
        <taxon>Bacteria</taxon>
        <taxon>Pseudomonadati</taxon>
        <taxon>Pseudomonadota</taxon>
        <taxon>Alphaproteobacteria</taxon>
        <taxon>Rhodospirillales</taxon>
        <taxon>Rhodovibrionaceae</taxon>
        <taxon>Fodinicurvata</taxon>
    </lineage>
</organism>
<dbReference type="PANTHER" id="PTHR45772:SF9">
    <property type="entry name" value="CONSERVED COMPONENT OF ABC TRANSPORTER FOR NATURAL AMINO ACIDS"/>
    <property type="match status" value="1"/>
</dbReference>
<dbReference type="Pfam" id="PF12399">
    <property type="entry name" value="BCA_ABC_TP_C"/>
    <property type="match status" value="1"/>
</dbReference>
<proteinExistence type="predicted"/>
<keyword evidence="3 5" id="KW-0067">ATP-binding</keyword>
<evidence type="ECO:0000256" key="2">
    <source>
        <dbReference type="ARBA" id="ARBA00022741"/>
    </source>
</evidence>
<accession>A0ABV8UJM0</accession>
<dbReference type="GO" id="GO:0005524">
    <property type="term" value="F:ATP binding"/>
    <property type="evidence" value="ECO:0007669"/>
    <property type="project" value="UniProtKB-KW"/>
</dbReference>
<dbReference type="SMART" id="SM00382">
    <property type="entry name" value="AAA"/>
    <property type="match status" value="1"/>
</dbReference>
<keyword evidence="6" id="KW-1185">Reference proteome</keyword>
<dbReference type="Proteomes" id="UP001595799">
    <property type="component" value="Unassembled WGS sequence"/>
</dbReference>
<evidence type="ECO:0000313" key="5">
    <source>
        <dbReference type="EMBL" id="MFC4351075.1"/>
    </source>
</evidence>
<dbReference type="InterPro" id="IPR003593">
    <property type="entry name" value="AAA+_ATPase"/>
</dbReference>
<evidence type="ECO:0000256" key="3">
    <source>
        <dbReference type="ARBA" id="ARBA00022840"/>
    </source>
</evidence>
<dbReference type="InterPro" id="IPR003439">
    <property type="entry name" value="ABC_transporter-like_ATP-bd"/>
</dbReference>
<dbReference type="Pfam" id="PF00005">
    <property type="entry name" value="ABC_tran"/>
    <property type="match status" value="1"/>
</dbReference>
<name>A0ABV8UJM0_9PROT</name>
<dbReference type="InterPro" id="IPR032823">
    <property type="entry name" value="BCA_ABC_TP_C"/>
</dbReference>
<dbReference type="Gene3D" id="3.40.50.300">
    <property type="entry name" value="P-loop containing nucleotide triphosphate hydrolases"/>
    <property type="match status" value="1"/>
</dbReference>
<protein>
    <submittedName>
        <fullName evidence="5">ABC transporter ATP-binding protein</fullName>
    </submittedName>
</protein>
<evidence type="ECO:0000256" key="1">
    <source>
        <dbReference type="ARBA" id="ARBA00022448"/>
    </source>
</evidence>
<sequence length="236" mass="25523">MSLLEVRGLKKQFDGLVVLDGVDVDVEEGDIQGIMGPNGAGKSTLFNVINGIYTADGGSVRFRGQEIANKPVHRIATMGIGRTFQVARVFDEMTVLQNMLVPTVPLSMSRPEALRRAEELLEMATLDGVKANPAVEISGGQKKLLEFMRTMMTDPTLILLDEPFNGINPALIEVLIGIVRKLNNQGKTFLLISHEMPHVSELCNTVAVLAAGGNVARGSPSEVRENPTVIEAYLGQ</sequence>
<dbReference type="InterPro" id="IPR027417">
    <property type="entry name" value="P-loop_NTPase"/>
</dbReference>
<dbReference type="InterPro" id="IPR051120">
    <property type="entry name" value="ABC_AA/LPS_Transport"/>
</dbReference>
<feature type="domain" description="ABC transporter" evidence="4">
    <location>
        <begin position="4"/>
        <end position="236"/>
    </location>
</feature>
<dbReference type="PROSITE" id="PS50893">
    <property type="entry name" value="ABC_TRANSPORTER_2"/>
    <property type="match status" value="1"/>
</dbReference>
<dbReference type="SUPFAM" id="SSF52540">
    <property type="entry name" value="P-loop containing nucleoside triphosphate hydrolases"/>
    <property type="match status" value="1"/>
</dbReference>
<dbReference type="EMBL" id="JBHSCW010000003">
    <property type="protein sequence ID" value="MFC4351075.1"/>
    <property type="molecule type" value="Genomic_DNA"/>
</dbReference>
<dbReference type="RefSeq" id="WP_382421416.1">
    <property type="nucleotide sequence ID" value="NZ_JBHSCW010000003.1"/>
</dbReference>
<gene>
    <name evidence="5" type="ORF">ACFOW6_05910</name>
</gene>
<evidence type="ECO:0000259" key="4">
    <source>
        <dbReference type="PROSITE" id="PS50893"/>
    </source>
</evidence>
<comment type="caution">
    <text evidence="5">The sequence shown here is derived from an EMBL/GenBank/DDBJ whole genome shotgun (WGS) entry which is preliminary data.</text>
</comment>
<dbReference type="PANTHER" id="PTHR45772">
    <property type="entry name" value="CONSERVED COMPONENT OF ABC TRANSPORTER FOR NATURAL AMINO ACIDS-RELATED"/>
    <property type="match status" value="1"/>
</dbReference>
<reference evidence="6" key="1">
    <citation type="journal article" date="2019" name="Int. J. Syst. Evol. Microbiol.">
        <title>The Global Catalogue of Microorganisms (GCM) 10K type strain sequencing project: providing services to taxonomists for standard genome sequencing and annotation.</title>
        <authorList>
            <consortium name="The Broad Institute Genomics Platform"/>
            <consortium name="The Broad Institute Genome Sequencing Center for Infectious Disease"/>
            <person name="Wu L."/>
            <person name="Ma J."/>
        </authorList>
    </citation>
    <scope>NUCLEOTIDE SEQUENCE [LARGE SCALE GENOMIC DNA]</scope>
    <source>
        <strain evidence="6">CECT 8472</strain>
    </source>
</reference>
<keyword evidence="2" id="KW-0547">Nucleotide-binding</keyword>
<evidence type="ECO:0000313" key="6">
    <source>
        <dbReference type="Proteomes" id="UP001595799"/>
    </source>
</evidence>
<keyword evidence="1" id="KW-0813">Transport</keyword>